<evidence type="ECO:0000256" key="4">
    <source>
        <dbReference type="ARBA" id="ARBA00019232"/>
    </source>
</evidence>
<dbReference type="PROSITE" id="PS00501">
    <property type="entry name" value="SPASE_I_1"/>
    <property type="match status" value="1"/>
</dbReference>
<evidence type="ECO:0000259" key="9">
    <source>
        <dbReference type="Pfam" id="PF10502"/>
    </source>
</evidence>
<evidence type="ECO:0000256" key="8">
    <source>
        <dbReference type="RuleBase" id="RU362042"/>
    </source>
</evidence>
<organism evidence="10 11">
    <name type="scientific">Acinetobacter pollinis</name>
    <dbReference type="NCBI Taxonomy" id="2605270"/>
    <lineage>
        <taxon>Bacteria</taxon>
        <taxon>Pseudomonadati</taxon>
        <taxon>Pseudomonadota</taxon>
        <taxon>Gammaproteobacteria</taxon>
        <taxon>Moraxellales</taxon>
        <taxon>Moraxellaceae</taxon>
        <taxon>Acinetobacter</taxon>
    </lineage>
</organism>
<evidence type="ECO:0000256" key="5">
    <source>
        <dbReference type="ARBA" id="ARBA00022670"/>
    </source>
</evidence>
<comment type="subcellular location">
    <subcellularLocation>
        <location evidence="8">Membrane</location>
        <topology evidence="8">Multi-pass membrane protein</topology>
    </subcellularLocation>
</comment>
<keyword evidence="5 7" id="KW-0645">Protease</keyword>
<protein>
    <recommendedName>
        <fullName evidence="4 7">Signal peptidase I</fullName>
        <ecNumber evidence="3 7">3.4.21.89</ecNumber>
    </recommendedName>
</protein>
<dbReference type="GO" id="GO:0009003">
    <property type="term" value="F:signal peptidase activity"/>
    <property type="evidence" value="ECO:0007669"/>
    <property type="project" value="UniProtKB-EC"/>
</dbReference>
<comment type="catalytic activity">
    <reaction evidence="1 7">
        <text>Cleavage of hydrophobic, N-terminal signal or leader sequences from secreted and periplasmic proteins.</text>
        <dbReference type="EC" id="3.4.21.89"/>
    </reaction>
</comment>
<dbReference type="PROSITE" id="PS00760">
    <property type="entry name" value="SPASE_I_2"/>
    <property type="match status" value="1"/>
</dbReference>
<evidence type="ECO:0000256" key="1">
    <source>
        <dbReference type="ARBA" id="ARBA00000677"/>
    </source>
</evidence>
<evidence type="ECO:0000256" key="2">
    <source>
        <dbReference type="ARBA" id="ARBA00009370"/>
    </source>
</evidence>
<dbReference type="InterPro" id="IPR036286">
    <property type="entry name" value="LexA/Signal_pep-like_sf"/>
</dbReference>
<accession>A0ABU6DVM9</accession>
<dbReference type="CDD" id="cd06530">
    <property type="entry name" value="S26_SPase_I"/>
    <property type="match status" value="1"/>
</dbReference>
<dbReference type="InterPro" id="IPR000223">
    <property type="entry name" value="Pept_S26A_signal_pept_1"/>
</dbReference>
<keyword evidence="11" id="KW-1185">Reference proteome</keyword>
<evidence type="ECO:0000256" key="6">
    <source>
        <dbReference type="ARBA" id="ARBA00022801"/>
    </source>
</evidence>
<dbReference type="InterPro" id="IPR019756">
    <property type="entry name" value="Pept_S26A_signal_pept_1_Ser-AS"/>
</dbReference>
<keyword evidence="7" id="KW-1133">Transmembrane helix</keyword>
<gene>
    <name evidence="10" type="primary">lepB</name>
    <name evidence="10" type="ORF">I2F25_10365</name>
</gene>
<evidence type="ECO:0000313" key="11">
    <source>
        <dbReference type="Proteomes" id="UP001339883"/>
    </source>
</evidence>
<dbReference type="Gene3D" id="2.10.109.10">
    <property type="entry name" value="Umud Fragment, subunit A"/>
    <property type="match status" value="1"/>
</dbReference>
<dbReference type="NCBIfam" id="TIGR02227">
    <property type="entry name" value="sigpep_I_bact"/>
    <property type="match status" value="1"/>
</dbReference>
<dbReference type="RefSeq" id="WP_325775809.1">
    <property type="nucleotide sequence ID" value="NZ_VTDN01000008.1"/>
</dbReference>
<name>A0ABU6DVM9_9GAMM</name>
<keyword evidence="7" id="KW-0472">Membrane</keyword>
<dbReference type="Proteomes" id="UP001339883">
    <property type="component" value="Unassembled WGS sequence"/>
</dbReference>
<feature type="transmembrane region" description="Helical" evidence="7">
    <location>
        <begin position="6"/>
        <end position="27"/>
    </location>
</feature>
<keyword evidence="7" id="KW-0812">Transmembrane</keyword>
<dbReference type="PANTHER" id="PTHR43390:SF1">
    <property type="entry name" value="CHLOROPLAST PROCESSING PEPTIDASE"/>
    <property type="match status" value="1"/>
</dbReference>
<feature type="transmembrane region" description="Helical" evidence="7">
    <location>
        <begin position="39"/>
        <end position="62"/>
    </location>
</feature>
<dbReference type="InterPro" id="IPR019533">
    <property type="entry name" value="Peptidase_S26"/>
</dbReference>
<evidence type="ECO:0000256" key="3">
    <source>
        <dbReference type="ARBA" id="ARBA00013208"/>
    </source>
</evidence>
<feature type="domain" description="Peptidase S26" evidence="9">
    <location>
        <begin position="42"/>
        <end position="268"/>
    </location>
</feature>
<dbReference type="Pfam" id="PF10502">
    <property type="entry name" value="Peptidase_S26"/>
    <property type="match status" value="1"/>
</dbReference>
<dbReference type="InterPro" id="IPR019757">
    <property type="entry name" value="Pept_S26A_signal_pept_1_Lys-AS"/>
</dbReference>
<keyword evidence="6 7" id="KW-0378">Hydrolase</keyword>
<comment type="caution">
    <text evidence="10">The sequence shown here is derived from an EMBL/GenBank/DDBJ whole genome shotgun (WGS) entry which is preliminary data.</text>
</comment>
<dbReference type="PANTHER" id="PTHR43390">
    <property type="entry name" value="SIGNAL PEPTIDASE I"/>
    <property type="match status" value="1"/>
</dbReference>
<reference evidence="10 11" key="1">
    <citation type="submission" date="2019-08" db="EMBL/GenBank/DDBJ databases">
        <title>Five species of Acinetobacter isolated from floral nectar and animal pollinators.</title>
        <authorList>
            <person name="Hendry T.A."/>
        </authorList>
    </citation>
    <scope>NUCLEOTIDE SEQUENCE [LARGE SCALE GENOMIC DNA]</scope>
    <source>
        <strain evidence="10 11">MD18.27</strain>
    </source>
</reference>
<dbReference type="EMBL" id="VTDN01000008">
    <property type="protein sequence ID" value="MEB5477443.1"/>
    <property type="molecule type" value="Genomic_DNA"/>
</dbReference>
<dbReference type="PRINTS" id="PR00727">
    <property type="entry name" value="LEADERPTASE"/>
</dbReference>
<sequence length="287" mass="33085">MDFDFNLILVPVTLILFIVWLLDKFVFKQREARGRGNENFIITWAYDFWPVLAVVLVLRSFFFEPFNIPSDSMVPTLETGDYILVNKFDYGVRLPIANTKVIQVGEPERGQVFVFRYPLKPSISYIKRVVGLPGDHIKYTNNTLYINGQQIATTTASLNREKDSLSSFKANYTLETLGTHQHWVRHLSDRNPLIEQFNYAMSTGNQSLIPFVAKDNQTFVKSDGNDWEVTVPQGHYFAMGDNRDESSDSRFWGFVPEENLIGRAVYIWMHKEPGLHLPSFSRNGTIK</sequence>
<dbReference type="EC" id="3.4.21.89" evidence="3 7"/>
<evidence type="ECO:0000313" key="10">
    <source>
        <dbReference type="EMBL" id="MEB5477443.1"/>
    </source>
</evidence>
<dbReference type="SUPFAM" id="SSF51306">
    <property type="entry name" value="LexA/Signal peptidase"/>
    <property type="match status" value="1"/>
</dbReference>
<proteinExistence type="inferred from homology"/>
<evidence type="ECO:0000256" key="7">
    <source>
        <dbReference type="RuleBase" id="RU003993"/>
    </source>
</evidence>
<comment type="similarity">
    <text evidence="2 8">Belongs to the peptidase S26 family.</text>
</comment>